<keyword evidence="3" id="KW-1185">Reference proteome</keyword>
<sequence>MAMVDTNQVLWVFQGVPGPRNEKGPVIFGQFNLIGLHALCPRARWEIFWCRHKKDMGYFGFERARCHKENIFLVFTIIYHSSLLSIHIHKIKLSIKS</sequence>
<dbReference type="EMBL" id="BPLQ01011730">
    <property type="protein sequence ID" value="GIY59904.1"/>
    <property type="molecule type" value="Genomic_DNA"/>
</dbReference>
<dbReference type="Proteomes" id="UP001054837">
    <property type="component" value="Unassembled WGS sequence"/>
</dbReference>
<protein>
    <submittedName>
        <fullName evidence="2">Uncharacterized protein</fullName>
    </submittedName>
</protein>
<proteinExistence type="predicted"/>
<dbReference type="AlphaFoldDB" id="A0AAV4UQ50"/>
<comment type="caution">
    <text evidence="2">The sequence shown here is derived from an EMBL/GenBank/DDBJ whole genome shotgun (WGS) entry which is preliminary data.</text>
</comment>
<feature type="transmembrane region" description="Helical" evidence="1">
    <location>
        <begin position="71"/>
        <end position="88"/>
    </location>
</feature>
<accession>A0AAV4UQ50</accession>
<evidence type="ECO:0000313" key="3">
    <source>
        <dbReference type="Proteomes" id="UP001054837"/>
    </source>
</evidence>
<evidence type="ECO:0000256" key="1">
    <source>
        <dbReference type="SAM" id="Phobius"/>
    </source>
</evidence>
<evidence type="ECO:0000313" key="2">
    <source>
        <dbReference type="EMBL" id="GIY59904.1"/>
    </source>
</evidence>
<name>A0AAV4UQ50_9ARAC</name>
<keyword evidence="1" id="KW-0472">Membrane</keyword>
<organism evidence="2 3">
    <name type="scientific">Caerostris darwini</name>
    <dbReference type="NCBI Taxonomy" id="1538125"/>
    <lineage>
        <taxon>Eukaryota</taxon>
        <taxon>Metazoa</taxon>
        <taxon>Ecdysozoa</taxon>
        <taxon>Arthropoda</taxon>
        <taxon>Chelicerata</taxon>
        <taxon>Arachnida</taxon>
        <taxon>Araneae</taxon>
        <taxon>Araneomorphae</taxon>
        <taxon>Entelegynae</taxon>
        <taxon>Araneoidea</taxon>
        <taxon>Araneidae</taxon>
        <taxon>Caerostris</taxon>
    </lineage>
</organism>
<keyword evidence="1" id="KW-1133">Transmembrane helix</keyword>
<reference evidence="2 3" key="1">
    <citation type="submission" date="2021-06" db="EMBL/GenBank/DDBJ databases">
        <title>Caerostris darwini draft genome.</title>
        <authorList>
            <person name="Kono N."/>
            <person name="Arakawa K."/>
        </authorList>
    </citation>
    <scope>NUCLEOTIDE SEQUENCE [LARGE SCALE GENOMIC DNA]</scope>
</reference>
<keyword evidence="1" id="KW-0812">Transmembrane</keyword>
<gene>
    <name evidence="2" type="ORF">CDAR_95751</name>
</gene>